<keyword evidence="6" id="KW-0812">Transmembrane</keyword>
<evidence type="ECO:0000256" key="1">
    <source>
        <dbReference type="ARBA" id="ARBA00010617"/>
    </source>
</evidence>
<keyword evidence="6" id="KW-0472">Membrane</keyword>
<feature type="transmembrane region" description="Helical" evidence="6">
    <location>
        <begin position="20"/>
        <end position="39"/>
    </location>
</feature>
<evidence type="ECO:0000313" key="7">
    <source>
        <dbReference type="EMBL" id="TMW59366.1"/>
    </source>
</evidence>
<dbReference type="GO" id="GO:0005506">
    <property type="term" value="F:iron ion binding"/>
    <property type="evidence" value="ECO:0007669"/>
    <property type="project" value="InterPro"/>
</dbReference>
<gene>
    <name evidence="7" type="ORF">Poli38472_004435</name>
</gene>
<comment type="similarity">
    <text evidence="1">Belongs to the cytochrome P450 family.</text>
</comment>
<organism evidence="7 8">
    <name type="scientific">Pythium oligandrum</name>
    <name type="common">Mycoparasitic fungus</name>
    <dbReference type="NCBI Taxonomy" id="41045"/>
    <lineage>
        <taxon>Eukaryota</taxon>
        <taxon>Sar</taxon>
        <taxon>Stramenopiles</taxon>
        <taxon>Oomycota</taxon>
        <taxon>Peronosporomycetes</taxon>
        <taxon>Pythiales</taxon>
        <taxon>Pythiaceae</taxon>
        <taxon>Pythium</taxon>
    </lineage>
</organism>
<name>A0A8K1CAF7_PYTOL</name>
<evidence type="ECO:0000256" key="5">
    <source>
        <dbReference type="PIRSR" id="PIRSR602401-1"/>
    </source>
</evidence>
<keyword evidence="4 5" id="KW-0408">Iron</keyword>
<keyword evidence="8" id="KW-1185">Reference proteome</keyword>
<dbReference type="GO" id="GO:0004497">
    <property type="term" value="F:monooxygenase activity"/>
    <property type="evidence" value="ECO:0007669"/>
    <property type="project" value="InterPro"/>
</dbReference>
<dbReference type="OrthoDB" id="155724at2759"/>
<dbReference type="InterPro" id="IPR001128">
    <property type="entry name" value="Cyt_P450"/>
</dbReference>
<comment type="caution">
    <text evidence="7">The sequence shown here is derived from an EMBL/GenBank/DDBJ whole genome shotgun (WGS) entry which is preliminary data.</text>
</comment>
<dbReference type="Gene3D" id="1.10.630.10">
    <property type="entry name" value="Cytochrome P450"/>
    <property type="match status" value="2"/>
</dbReference>
<dbReference type="InterPro" id="IPR036396">
    <property type="entry name" value="Cyt_P450_sf"/>
</dbReference>
<accession>A0A8K1CAF7</accession>
<evidence type="ECO:0000256" key="6">
    <source>
        <dbReference type="SAM" id="Phobius"/>
    </source>
</evidence>
<keyword evidence="3" id="KW-0560">Oxidoreductase</keyword>
<reference evidence="7" key="1">
    <citation type="submission" date="2019-03" db="EMBL/GenBank/DDBJ databases">
        <title>Long read genome sequence of the mycoparasitic Pythium oligandrum ATCC 38472 isolated from sugarbeet rhizosphere.</title>
        <authorList>
            <person name="Gaulin E."/>
        </authorList>
    </citation>
    <scope>NUCLEOTIDE SEQUENCE</scope>
    <source>
        <strain evidence="7">ATCC 38472_TT</strain>
    </source>
</reference>
<evidence type="ECO:0000256" key="4">
    <source>
        <dbReference type="ARBA" id="ARBA00023004"/>
    </source>
</evidence>
<dbReference type="PRINTS" id="PR00385">
    <property type="entry name" value="P450"/>
</dbReference>
<dbReference type="PANTHER" id="PTHR24296">
    <property type="entry name" value="CYTOCHROME P450"/>
    <property type="match status" value="1"/>
</dbReference>
<sequence length="367" mass="41650">MRVIPPPSLESVLQNADSSIVATFGVLVIALLYSVHVLGSKKQAIKPRRIHNPDSTLPVIGNLLDVTKDDRVHDWLLEQCIKFKGEPWQMNIPGAQPTVIMYIPEMMEDVTSTQFGTFEKGQFQRERMEQMLGDSIVLTDGERWQRQRKAGVKFFTSQDLVEFILTFVLAARDTTALTLAWIFYELGRNPQVEKAIRKEMTEKLDFGKDAYLTAEDIRSLTYLEAVIKETLRFHPVAPFTTRQKTKDTFVCGDIPIKKGQTVGLSIYSINRNPMVWGPDAHEFNPERWIDTKTGNIINVPATKLFTFAAGPRICVGMTLAMMELRVVSANLLRKYRFEVDLSKNDGSYAAGMTLNMQYPLPVNVKRV</sequence>
<keyword evidence="2 5" id="KW-0479">Metal-binding</keyword>
<evidence type="ECO:0008006" key="9">
    <source>
        <dbReference type="Google" id="ProtNLM"/>
    </source>
</evidence>
<dbReference type="EMBL" id="SPLM01000109">
    <property type="protein sequence ID" value="TMW59366.1"/>
    <property type="molecule type" value="Genomic_DNA"/>
</dbReference>
<dbReference type="InterPro" id="IPR002401">
    <property type="entry name" value="Cyt_P450_E_grp-I"/>
</dbReference>
<dbReference type="Proteomes" id="UP000794436">
    <property type="component" value="Unassembled WGS sequence"/>
</dbReference>
<evidence type="ECO:0000313" key="8">
    <source>
        <dbReference type="Proteomes" id="UP000794436"/>
    </source>
</evidence>
<protein>
    <recommendedName>
        <fullName evidence="9">Cytochrome P450</fullName>
    </recommendedName>
</protein>
<evidence type="ECO:0000256" key="3">
    <source>
        <dbReference type="ARBA" id="ARBA00023002"/>
    </source>
</evidence>
<dbReference type="Pfam" id="PF00067">
    <property type="entry name" value="p450"/>
    <property type="match status" value="1"/>
</dbReference>
<proteinExistence type="inferred from homology"/>
<keyword evidence="6" id="KW-1133">Transmembrane helix</keyword>
<dbReference type="GO" id="GO:0016705">
    <property type="term" value="F:oxidoreductase activity, acting on paired donors, with incorporation or reduction of molecular oxygen"/>
    <property type="evidence" value="ECO:0007669"/>
    <property type="project" value="InterPro"/>
</dbReference>
<dbReference type="GO" id="GO:0020037">
    <property type="term" value="F:heme binding"/>
    <property type="evidence" value="ECO:0007669"/>
    <property type="project" value="InterPro"/>
</dbReference>
<dbReference type="AlphaFoldDB" id="A0A8K1CAF7"/>
<comment type="cofactor">
    <cofactor evidence="5">
        <name>heme</name>
        <dbReference type="ChEBI" id="CHEBI:30413"/>
    </cofactor>
</comment>
<keyword evidence="5" id="KW-0349">Heme</keyword>
<evidence type="ECO:0000256" key="2">
    <source>
        <dbReference type="ARBA" id="ARBA00022723"/>
    </source>
</evidence>
<feature type="binding site" description="axial binding residue" evidence="5">
    <location>
        <position position="314"/>
    </location>
    <ligand>
        <name>heme</name>
        <dbReference type="ChEBI" id="CHEBI:30413"/>
    </ligand>
    <ligandPart>
        <name>Fe</name>
        <dbReference type="ChEBI" id="CHEBI:18248"/>
    </ligandPart>
</feature>
<dbReference type="PRINTS" id="PR00463">
    <property type="entry name" value="EP450I"/>
</dbReference>
<dbReference type="SUPFAM" id="SSF48264">
    <property type="entry name" value="Cytochrome P450"/>
    <property type="match status" value="2"/>
</dbReference>